<name>A0ABP7J0F6_9PSEU</name>
<feature type="compositionally biased region" description="Basic and acidic residues" evidence="1">
    <location>
        <begin position="1"/>
        <end position="10"/>
    </location>
</feature>
<dbReference type="EMBL" id="BAABCM010000009">
    <property type="protein sequence ID" value="GAA3831716.1"/>
    <property type="molecule type" value="Genomic_DNA"/>
</dbReference>
<comment type="caution">
    <text evidence="2">The sequence shown here is derived from an EMBL/GenBank/DDBJ whole genome shotgun (WGS) entry which is preliminary data.</text>
</comment>
<accession>A0ABP7J0F6</accession>
<organism evidence="2 3">
    <name type="scientific">Amycolatopsis tucumanensis</name>
    <dbReference type="NCBI Taxonomy" id="401106"/>
    <lineage>
        <taxon>Bacteria</taxon>
        <taxon>Bacillati</taxon>
        <taxon>Actinomycetota</taxon>
        <taxon>Actinomycetes</taxon>
        <taxon>Pseudonocardiales</taxon>
        <taxon>Pseudonocardiaceae</taxon>
        <taxon>Amycolatopsis</taxon>
    </lineage>
</organism>
<dbReference type="InterPro" id="IPR001387">
    <property type="entry name" value="Cro/C1-type_HTH"/>
</dbReference>
<dbReference type="CDD" id="cd00093">
    <property type="entry name" value="HTH_XRE"/>
    <property type="match status" value="1"/>
</dbReference>
<gene>
    <name evidence="2" type="ORF">GCM10022380_57840</name>
</gene>
<evidence type="ECO:0000256" key="1">
    <source>
        <dbReference type="SAM" id="MobiDB-lite"/>
    </source>
</evidence>
<proteinExistence type="predicted"/>
<sequence>MANQGDETKLRRARRAAGMSQGEVHRKLVEARRRRNKMPPKLASVKRQYTAWESGRVQPTDWREELCEVFGLPAAALGLADTMKEPPAAPAGSGVPPEQREFGDDEYLLSVRGYIQNLVSLDNRFGGDDLVRMSYRFFQSLHELIGSGRYEQRLERDFNAAAGELAEVVGWLAYDAEKHQRVREMNHESLYYTRLAGDRSIELLTIQNASMHAGAMGRPGEALQLARSVLEGREALTPRLRALFLTRKARALAQAGDESAISLFGEIKSLYLDGVADSDPPWAWWIDERELAWHEAMAKRDLQQSGLAIAEFEHSVEATAPSETRSQYLHRAYLLQAQVELGSWVDVEQTIKSIIPLVKQVASTRTAVILRNTIAKVATRTKVPDSIATSIAQLSIALETTDI</sequence>
<dbReference type="Proteomes" id="UP001501624">
    <property type="component" value="Unassembled WGS sequence"/>
</dbReference>
<evidence type="ECO:0008006" key="4">
    <source>
        <dbReference type="Google" id="ProtNLM"/>
    </source>
</evidence>
<dbReference type="RefSeq" id="WP_237335736.1">
    <property type="nucleotide sequence ID" value="NZ_BAABCM010000009.1"/>
</dbReference>
<evidence type="ECO:0000313" key="3">
    <source>
        <dbReference type="Proteomes" id="UP001501624"/>
    </source>
</evidence>
<evidence type="ECO:0000313" key="2">
    <source>
        <dbReference type="EMBL" id="GAA3831716.1"/>
    </source>
</evidence>
<reference evidence="3" key="1">
    <citation type="journal article" date="2019" name="Int. J. Syst. Evol. Microbiol.">
        <title>The Global Catalogue of Microorganisms (GCM) 10K type strain sequencing project: providing services to taxonomists for standard genome sequencing and annotation.</title>
        <authorList>
            <consortium name="The Broad Institute Genomics Platform"/>
            <consortium name="The Broad Institute Genome Sequencing Center for Infectious Disease"/>
            <person name="Wu L."/>
            <person name="Ma J."/>
        </authorList>
    </citation>
    <scope>NUCLEOTIDE SEQUENCE [LARGE SCALE GENOMIC DNA]</scope>
    <source>
        <strain evidence="3">JCM 17017</strain>
    </source>
</reference>
<keyword evidence="3" id="KW-1185">Reference proteome</keyword>
<protein>
    <recommendedName>
        <fullName evidence="4">HTH cro/C1-type domain-containing protein</fullName>
    </recommendedName>
</protein>
<feature type="region of interest" description="Disordered" evidence="1">
    <location>
        <begin position="1"/>
        <end position="43"/>
    </location>
</feature>